<sequence>MQRNGEPSLMPSKQIMMQKFKFKCQQTKKKKKTRNLPCNKLLTLCVSNAFPTTANAAHQYRKHKDGKTGELPPTTSPLKSNGRPIHYYMQIFRRVLSKPDKFV</sequence>
<evidence type="ECO:0000313" key="3">
    <source>
        <dbReference type="Proteomes" id="UP000078200"/>
    </source>
</evidence>
<reference evidence="2" key="1">
    <citation type="submission" date="2020-05" db="UniProtKB">
        <authorList>
            <consortium name="EnsemblMetazoa"/>
        </authorList>
    </citation>
    <scope>IDENTIFICATION</scope>
    <source>
        <strain evidence="2">TTRI</strain>
    </source>
</reference>
<name>A0A1A9UI98_GLOAU</name>
<dbReference type="VEuPathDB" id="VectorBase:GAUT005768"/>
<dbReference type="Proteomes" id="UP000078200">
    <property type="component" value="Unassembled WGS sequence"/>
</dbReference>
<organism evidence="2 3">
    <name type="scientific">Glossina austeni</name>
    <name type="common">Savannah tsetse fly</name>
    <dbReference type="NCBI Taxonomy" id="7395"/>
    <lineage>
        <taxon>Eukaryota</taxon>
        <taxon>Metazoa</taxon>
        <taxon>Ecdysozoa</taxon>
        <taxon>Arthropoda</taxon>
        <taxon>Hexapoda</taxon>
        <taxon>Insecta</taxon>
        <taxon>Pterygota</taxon>
        <taxon>Neoptera</taxon>
        <taxon>Endopterygota</taxon>
        <taxon>Diptera</taxon>
        <taxon>Brachycera</taxon>
        <taxon>Muscomorpha</taxon>
        <taxon>Hippoboscoidea</taxon>
        <taxon>Glossinidae</taxon>
        <taxon>Glossina</taxon>
    </lineage>
</organism>
<feature type="region of interest" description="Disordered" evidence="1">
    <location>
        <begin position="57"/>
        <end position="82"/>
    </location>
</feature>
<protein>
    <submittedName>
        <fullName evidence="2">Uncharacterized protein</fullName>
    </submittedName>
</protein>
<keyword evidence="3" id="KW-1185">Reference proteome</keyword>
<dbReference type="EnsemblMetazoa" id="GAUT005768-RA">
    <property type="protein sequence ID" value="GAUT005768-PA"/>
    <property type="gene ID" value="GAUT005768"/>
</dbReference>
<proteinExistence type="predicted"/>
<evidence type="ECO:0000256" key="1">
    <source>
        <dbReference type="SAM" id="MobiDB-lite"/>
    </source>
</evidence>
<dbReference type="AlphaFoldDB" id="A0A1A9UI98"/>
<evidence type="ECO:0000313" key="2">
    <source>
        <dbReference type="EnsemblMetazoa" id="GAUT005768-PA"/>
    </source>
</evidence>
<accession>A0A1A9UI98</accession>